<reference evidence="5 6" key="1">
    <citation type="submission" date="2016-07" db="EMBL/GenBank/DDBJ databases">
        <title>Pervasive Adenine N6-methylation of Active Genes in Fungi.</title>
        <authorList>
            <consortium name="DOE Joint Genome Institute"/>
            <person name="Mondo S.J."/>
            <person name="Dannebaum R.O."/>
            <person name="Kuo R.C."/>
            <person name="Labutti K."/>
            <person name="Haridas S."/>
            <person name="Kuo A."/>
            <person name="Salamov A."/>
            <person name="Ahrendt S.R."/>
            <person name="Lipzen A."/>
            <person name="Sullivan W."/>
            <person name="Andreopoulos W.B."/>
            <person name="Clum A."/>
            <person name="Lindquist E."/>
            <person name="Daum C."/>
            <person name="Ramamoorthy G.K."/>
            <person name="Gryganskyi A."/>
            <person name="Culley D."/>
            <person name="Magnuson J.K."/>
            <person name="James T.Y."/>
            <person name="O'Malley M.A."/>
            <person name="Stajich J.E."/>
            <person name="Spatafora J.W."/>
            <person name="Visel A."/>
            <person name="Grigoriev I.V."/>
        </authorList>
    </citation>
    <scope>NUCLEOTIDE SEQUENCE [LARGE SCALE GENOMIC DNA]</scope>
    <source>
        <strain evidence="5 6">NRRL 3116</strain>
    </source>
</reference>
<dbReference type="SUPFAM" id="SSF54001">
    <property type="entry name" value="Cysteine proteinases"/>
    <property type="match status" value="1"/>
</dbReference>
<keyword evidence="3" id="KW-0378">Hydrolase</keyword>
<dbReference type="PROSITE" id="PS50600">
    <property type="entry name" value="ULP_PROTEASE"/>
    <property type="match status" value="1"/>
</dbReference>
<protein>
    <recommendedName>
        <fullName evidence="4">Ubiquitin-like protease family profile domain-containing protein</fullName>
    </recommendedName>
</protein>
<evidence type="ECO:0000256" key="2">
    <source>
        <dbReference type="ARBA" id="ARBA00022670"/>
    </source>
</evidence>
<evidence type="ECO:0000256" key="1">
    <source>
        <dbReference type="ARBA" id="ARBA00005234"/>
    </source>
</evidence>
<organism evidence="5 6">
    <name type="scientific">Lobosporangium transversale</name>
    <dbReference type="NCBI Taxonomy" id="64571"/>
    <lineage>
        <taxon>Eukaryota</taxon>
        <taxon>Fungi</taxon>
        <taxon>Fungi incertae sedis</taxon>
        <taxon>Mucoromycota</taxon>
        <taxon>Mortierellomycotina</taxon>
        <taxon>Mortierellomycetes</taxon>
        <taxon>Mortierellales</taxon>
        <taxon>Mortierellaceae</taxon>
        <taxon>Lobosporangium</taxon>
    </lineage>
</organism>
<dbReference type="OrthoDB" id="2447396at2759"/>
<gene>
    <name evidence="5" type="ORF">BCR41DRAFT_215197</name>
</gene>
<accession>A0A1Y2GBA8</accession>
<evidence type="ECO:0000313" key="5">
    <source>
        <dbReference type="EMBL" id="ORY99701.1"/>
    </source>
</evidence>
<evidence type="ECO:0000313" key="6">
    <source>
        <dbReference type="Proteomes" id="UP000193648"/>
    </source>
</evidence>
<dbReference type="InterPro" id="IPR038765">
    <property type="entry name" value="Papain-like_cys_pep_sf"/>
</dbReference>
<dbReference type="InterPro" id="IPR003653">
    <property type="entry name" value="Peptidase_C48_C"/>
</dbReference>
<proteinExistence type="inferred from homology"/>
<keyword evidence="2" id="KW-0645">Protease</keyword>
<comment type="similarity">
    <text evidence="1">Belongs to the peptidase C48 family.</text>
</comment>
<comment type="caution">
    <text evidence="5">The sequence shown here is derived from an EMBL/GenBank/DDBJ whole genome shotgun (WGS) entry which is preliminary data.</text>
</comment>
<dbReference type="Gene3D" id="3.40.395.10">
    <property type="entry name" value="Adenoviral Proteinase, Chain A"/>
    <property type="match status" value="1"/>
</dbReference>
<dbReference type="RefSeq" id="XP_021875965.1">
    <property type="nucleotide sequence ID" value="XM_022019980.1"/>
</dbReference>
<dbReference type="AlphaFoldDB" id="A0A1Y2GBA8"/>
<dbReference type="GO" id="GO:0006508">
    <property type="term" value="P:proteolysis"/>
    <property type="evidence" value="ECO:0007669"/>
    <property type="project" value="UniProtKB-KW"/>
</dbReference>
<dbReference type="EMBL" id="MCFF01000066">
    <property type="protein sequence ID" value="ORY99701.1"/>
    <property type="molecule type" value="Genomic_DNA"/>
</dbReference>
<keyword evidence="6" id="KW-1185">Reference proteome</keyword>
<dbReference type="GeneID" id="33561824"/>
<dbReference type="GO" id="GO:0008234">
    <property type="term" value="F:cysteine-type peptidase activity"/>
    <property type="evidence" value="ECO:0007669"/>
    <property type="project" value="InterPro"/>
</dbReference>
<dbReference type="InParanoid" id="A0A1Y2GBA8"/>
<dbReference type="Pfam" id="PF02902">
    <property type="entry name" value="Peptidase_C48"/>
    <property type="match status" value="1"/>
</dbReference>
<dbReference type="GO" id="GO:0019783">
    <property type="term" value="F:ubiquitin-like protein peptidase activity"/>
    <property type="evidence" value="ECO:0007669"/>
    <property type="project" value="UniProtKB-ARBA"/>
</dbReference>
<feature type="domain" description="Ubiquitin-like protease family profile" evidence="4">
    <location>
        <begin position="165"/>
        <end position="322"/>
    </location>
</feature>
<sequence length="366" mass="41249">MSSEPSHASLTDSLVMSPTDVPFFFGRDWCSQMTCKDLLAWQPSLPKFSSDPLHLTDDEPETILPPSKLFLLSCIPTQGEFDRIKKNMDAKKTPCWVLIDNAGLDYSKFLLISQVIGVVEFINKLHRMVEWLEKEVRTANPVFEASFMPRLSSCTWMHHFILSGISVSIHDILPFAGTQWLNDGSLDGILGMFQSVYEEFLFIPSYQTLCLGNQELRATNGGGWKQAEIKSGKYKKAYAIIHMKNHWGVLSIDFKRHEIAFGDSLSYPTPQETINGVRRWLIKCFDGRGAQAWNKPVRKLLVEPQIDGGSCGIYAANAVEHDVHKTLQGETSNIWKLESADQVLFHRIRYLALLVGVPEVTAVTVA</sequence>
<name>A0A1Y2GBA8_9FUNG</name>
<evidence type="ECO:0000256" key="3">
    <source>
        <dbReference type="ARBA" id="ARBA00022801"/>
    </source>
</evidence>
<evidence type="ECO:0000259" key="4">
    <source>
        <dbReference type="PROSITE" id="PS50600"/>
    </source>
</evidence>
<dbReference type="Proteomes" id="UP000193648">
    <property type="component" value="Unassembled WGS sequence"/>
</dbReference>